<sequence length="812" mass="90328">MMTLFIDLQGFYDGIRWQRVLGQGLDQGFPAPAPKRFGDRFCWCPKKARVRVLRTSPFAAAMYGHEAQGIAPKRLKAEAIIRCALAHGPEGRTLMLQAWRPLWQRQSQTRYGWQKVSGPLQYLQDLDVDAQDPLCWKWEDQTLELSTDDPCLQGKVRAFMAQVVAAWRTRRFSKAQSAAGAEGGVDWAVARMLPKRYVQATATHHIHRDGIFAEESPIWGQFVYATNASGGRYTRDHRLRNVGWAVIAATWGPQGLQKVGTLSGVLMPSAVSAGESEAIIALLKLVNEEVDITTDSRVAVRHLKSENFTKSMYLSWGQVWDSRHLGRTTWIRSHTTHDGFVQEFGEQSIWRRTLNAWADQEADRRANEAQPLSRAVKIQYLDRAVAHVIHHLAQRVEAAMDHTDKALVKKTIAKRRQQAQAQVKAFNTNFTMKCKAVCGNVAAVVARAHQALPESQAGSVDQTETSSQVSGSPRPQGQGAVQQTLKGKKCLQGWTHGVHQVDFVKIAWPNKERGVCFLAFWQRAEVLSAKQQGTSPTERSKQWCACACGYGWAWHQQVASGEDTHCAICGRSWAKQIAKKKKEKEARAEQRSWVVPGWPTWAGPKGRGNKGQKAELGKVSSALADVWQDLSDVTQKALARAGCKPPRFHDTAVPGCSHGVYDSGAGDHVQKLLAAARIPPPGDENLEPIEVTLGQRLTWVVTEFRKSTNQMQKLVKKRALLQARAHSLQEELEALMMDVAQVGREIETKDAEMQDTAREFKELTEGKATTAYGQLEQVLKDAGHDLAEGTKAKLKAALLTKAAEDEICPDPF</sequence>
<evidence type="ECO:0000313" key="3">
    <source>
        <dbReference type="EMBL" id="CAE7942601.1"/>
    </source>
</evidence>
<evidence type="ECO:0000313" key="4">
    <source>
        <dbReference type="Proteomes" id="UP000601435"/>
    </source>
</evidence>
<comment type="caution">
    <text evidence="3">The sequence shown here is derived from an EMBL/GenBank/DDBJ whole genome shotgun (WGS) entry which is preliminary data.</text>
</comment>
<dbReference type="Proteomes" id="UP000601435">
    <property type="component" value="Unassembled WGS sequence"/>
</dbReference>
<evidence type="ECO:0000256" key="2">
    <source>
        <dbReference type="SAM" id="MobiDB-lite"/>
    </source>
</evidence>
<gene>
    <name evidence="3" type="ORF">SNEC2469_LOCUS34727</name>
</gene>
<reference evidence="3" key="1">
    <citation type="submission" date="2021-02" db="EMBL/GenBank/DDBJ databases">
        <authorList>
            <person name="Dougan E. K."/>
            <person name="Rhodes N."/>
            <person name="Thang M."/>
            <person name="Chan C."/>
        </authorList>
    </citation>
    <scope>NUCLEOTIDE SEQUENCE</scope>
</reference>
<protein>
    <recommendedName>
        <fullName evidence="5">RNase H type-1 domain-containing protein</fullName>
    </recommendedName>
</protein>
<organism evidence="3 4">
    <name type="scientific">Symbiodinium necroappetens</name>
    <dbReference type="NCBI Taxonomy" id="1628268"/>
    <lineage>
        <taxon>Eukaryota</taxon>
        <taxon>Sar</taxon>
        <taxon>Alveolata</taxon>
        <taxon>Dinophyceae</taxon>
        <taxon>Suessiales</taxon>
        <taxon>Symbiodiniaceae</taxon>
        <taxon>Symbiodinium</taxon>
    </lineage>
</organism>
<feature type="region of interest" description="Disordered" evidence="2">
    <location>
        <begin position="453"/>
        <end position="482"/>
    </location>
</feature>
<name>A0A813CD20_9DINO</name>
<evidence type="ECO:0000256" key="1">
    <source>
        <dbReference type="SAM" id="Coils"/>
    </source>
</evidence>
<accession>A0A813CD20</accession>
<feature type="coiled-coil region" evidence="1">
    <location>
        <begin position="711"/>
        <end position="745"/>
    </location>
</feature>
<dbReference type="AlphaFoldDB" id="A0A813CD20"/>
<evidence type="ECO:0008006" key="5">
    <source>
        <dbReference type="Google" id="ProtNLM"/>
    </source>
</evidence>
<proteinExistence type="predicted"/>
<keyword evidence="4" id="KW-1185">Reference proteome</keyword>
<feature type="compositionally biased region" description="Polar residues" evidence="2">
    <location>
        <begin position="456"/>
        <end position="482"/>
    </location>
</feature>
<dbReference type="EMBL" id="CAJNJA010097142">
    <property type="protein sequence ID" value="CAE7942601.1"/>
    <property type="molecule type" value="Genomic_DNA"/>
</dbReference>
<keyword evidence="1" id="KW-0175">Coiled coil</keyword>
<dbReference type="OrthoDB" id="407233at2759"/>